<evidence type="ECO:0000313" key="1">
    <source>
        <dbReference type="EMBL" id="MCC2214735.1"/>
    </source>
</evidence>
<dbReference type="Proteomes" id="UP001199236">
    <property type="component" value="Unassembled WGS sequence"/>
</dbReference>
<accession>A0ABS8FLY7</accession>
<reference evidence="1 2" key="1">
    <citation type="submission" date="2021-10" db="EMBL/GenBank/DDBJ databases">
        <title>Anaerobic single-cell dispensing facilitates the cultivation of human gut bacteria.</title>
        <authorList>
            <person name="Afrizal A."/>
        </authorList>
    </citation>
    <scope>NUCLEOTIDE SEQUENCE [LARGE SCALE GENOMIC DNA]</scope>
    <source>
        <strain evidence="1 2">CLA-AA-H223</strain>
    </source>
</reference>
<evidence type="ECO:0000313" key="2">
    <source>
        <dbReference type="Proteomes" id="UP001199236"/>
    </source>
</evidence>
<organism evidence="1 2">
    <name type="scientific">Faecalibacterium hominis</name>
    <name type="common">ex Afrizal et al. 2022</name>
    <dbReference type="NCBI Taxonomy" id="2881265"/>
    <lineage>
        <taxon>Bacteria</taxon>
        <taxon>Bacillati</taxon>
        <taxon>Bacillota</taxon>
        <taxon>Clostridia</taxon>
        <taxon>Eubacteriales</taxon>
        <taxon>Oscillospiraceae</taxon>
        <taxon>Faecalibacterium</taxon>
    </lineage>
</organism>
<keyword evidence="2" id="KW-1185">Reference proteome</keyword>
<dbReference type="EMBL" id="JAJEQO010000071">
    <property type="protein sequence ID" value="MCC2214735.1"/>
    <property type="molecule type" value="Genomic_DNA"/>
</dbReference>
<sequence length="224" mass="25618">QKHKEYLYHFYEGNFPGSWAKGELYNYDPATGDARSCGTTASLCGVEQALEKDDKIALDYAVKRDLLLHTAMAFLQSFPMLNCGDEIAQRNGWDYKNDPDRVEDSRNLHRSKFNWEDAKQRTRKGTLQNQLWQGMEQLRQMRADPCFAPDAWVTTWDSHNPGVLALVRKRGEETLVGLFNFTEYPAGASLDALGGERRTLPKSTYDSDMYNRAFPIGNALFLFI</sequence>
<dbReference type="Gene3D" id="3.20.20.80">
    <property type="entry name" value="Glycosidases"/>
    <property type="match status" value="1"/>
</dbReference>
<gene>
    <name evidence="1" type="ORF">LKD34_14815</name>
</gene>
<dbReference type="InterPro" id="IPR017853">
    <property type="entry name" value="GH"/>
</dbReference>
<name>A0ABS8FLY7_9FIRM</name>
<comment type="caution">
    <text evidence="1">The sequence shown here is derived from an EMBL/GenBank/DDBJ whole genome shotgun (WGS) entry which is preliminary data.</text>
</comment>
<feature type="non-terminal residue" evidence="1">
    <location>
        <position position="1"/>
    </location>
</feature>
<dbReference type="SUPFAM" id="SSF51445">
    <property type="entry name" value="(Trans)glycosidases"/>
    <property type="match status" value="1"/>
</dbReference>
<proteinExistence type="predicted"/>
<protein>
    <submittedName>
        <fullName evidence="1">Amylosucrase</fullName>
    </submittedName>
</protein>